<keyword evidence="2 6" id="KW-0812">Transmembrane</keyword>
<dbReference type="InterPro" id="IPR002541">
    <property type="entry name" value="Cyt_c_assembly"/>
</dbReference>
<evidence type="ECO:0000256" key="5">
    <source>
        <dbReference type="ARBA" id="ARBA00023136"/>
    </source>
</evidence>
<organism evidence="8">
    <name type="scientific">marine sediment metagenome</name>
    <dbReference type="NCBI Taxonomy" id="412755"/>
    <lineage>
        <taxon>unclassified sequences</taxon>
        <taxon>metagenomes</taxon>
        <taxon>ecological metagenomes</taxon>
    </lineage>
</organism>
<dbReference type="PANTHER" id="PTHR30071">
    <property type="entry name" value="HEME EXPORTER PROTEIN C"/>
    <property type="match status" value="1"/>
</dbReference>
<dbReference type="InterPro" id="IPR045062">
    <property type="entry name" value="Cyt_c_biogenesis_CcsA/CcmC"/>
</dbReference>
<feature type="transmembrane region" description="Helical" evidence="6">
    <location>
        <begin position="102"/>
        <end position="128"/>
    </location>
</feature>
<evidence type="ECO:0000256" key="2">
    <source>
        <dbReference type="ARBA" id="ARBA00022692"/>
    </source>
</evidence>
<keyword evidence="4 6" id="KW-1133">Transmembrane helix</keyword>
<proteinExistence type="predicted"/>
<dbReference type="GO" id="GO:0017004">
    <property type="term" value="P:cytochrome complex assembly"/>
    <property type="evidence" value="ECO:0007669"/>
    <property type="project" value="UniProtKB-KW"/>
</dbReference>
<dbReference type="GO" id="GO:0020037">
    <property type="term" value="F:heme binding"/>
    <property type="evidence" value="ECO:0007669"/>
    <property type="project" value="InterPro"/>
</dbReference>
<accession>X1D488</accession>
<evidence type="ECO:0000256" key="4">
    <source>
        <dbReference type="ARBA" id="ARBA00022989"/>
    </source>
</evidence>
<comment type="subcellular location">
    <subcellularLocation>
        <location evidence="1">Membrane</location>
        <topology evidence="1">Multi-pass membrane protein</topology>
    </subcellularLocation>
</comment>
<feature type="transmembrane region" description="Helical" evidence="6">
    <location>
        <begin position="61"/>
        <end position="82"/>
    </location>
</feature>
<keyword evidence="3" id="KW-0201">Cytochrome c-type biogenesis</keyword>
<feature type="transmembrane region" description="Helical" evidence="6">
    <location>
        <begin position="7"/>
        <end position="28"/>
    </location>
</feature>
<evidence type="ECO:0000256" key="6">
    <source>
        <dbReference type="SAM" id="Phobius"/>
    </source>
</evidence>
<feature type="transmembrane region" description="Helical" evidence="6">
    <location>
        <begin position="149"/>
        <end position="170"/>
    </location>
</feature>
<name>X1D488_9ZZZZ</name>
<evidence type="ECO:0000256" key="3">
    <source>
        <dbReference type="ARBA" id="ARBA00022748"/>
    </source>
</evidence>
<protein>
    <recommendedName>
        <fullName evidence="7">Cytochrome c assembly protein domain-containing protein</fullName>
    </recommendedName>
</protein>
<keyword evidence="5 6" id="KW-0472">Membrane</keyword>
<feature type="transmembrane region" description="Helical" evidence="6">
    <location>
        <begin position="40"/>
        <end position="56"/>
    </location>
</feature>
<feature type="domain" description="Cytochrome c assembly protein" evidence="7">
    <location>
        <begin position="34"/>
        <end position="190"/>
    </location>
</feature>
<dbReference type="EMBL" id="BART01035491">
    <property type="protein sequence ID" value="GAH14997.1"/>
    <property type="molecule type" value="Genomic_DNA"/>
</dbReference>
<dbReference type="AlphaFoldDB" id="X1D488"/>
<gene>
    <name evidence="8" type="ORF">S01H4_60253</name>
</gene>
<sequence length="190" mass="21103">GLITKVIVGLLILCFIGHASGLALRWFISGHAPWSNGFETMIYIAWVTMLAGFIFARKSPIILSGTSVLAALALFVAHLSWMNPEITNLVPVLKSYWLTFHVSLITASYGFLALAAILGFLNLFLYLLQTEKKHNAIKNKITELTAITEQSMIVGVYLLTIGTVLGAVWANESWGRYWGWDPKETWTLIS</sequence>
<evidence type="ECO:0000256" key="1">
    <source>
        <dbReference type="ARBA" id="ARBA00004141"/>
    </source>
</evidence>
<dbReference type="GO" id="GO:0005886">
    <property type="term" value="C:plasma membrane"/>
    <property type="evidence" value="ECO:0007669"/>
    <property type="project" value="TreeGrafter"/>
</dbReference>
<evidence type="ECO:0000313" key="8">
    <source>
        <dbReference type="EMBL" id="GAH14997.1"/>
    </source>
</evidence>
<dbReference type="PANTHER" id="PTHR30071:SF1">
    <property type="entry name" value="CYTOCHROME B_B6 PROTEIN-RELATED"/>
    <property type="match status" value="1"/>
</dbReference>
<evidence type="ECO:0000259" key="7">
    <source>
        <dbReference type="Pfam" id="PF01578"/>
    </source>
</evidence>
<feature type="non-terminal residue" evidence="8">
    <location>
        <position position="190"/>
    </location>
</feature>
<feature type="non-terminal residue" evidence="8">
    <location>
        <position position="1"/>
    </location>
</feature>
<reference evidence="8" key="1">
    <citation type="journal article" date="2014" name="Front. Microbiol.">
        <title>High frequency of phylogenetically diverse reductive dehalogenase-homologous genes in deep subseafloor sedimentary metagenomes.</title>
        <authorList>
            <person name="Kawai M."/>
            <person name="Futagami T."/>
            <person name="Toyoda A."/>
            <person name="Takaki Y."/>
            <person name="Nishi S."/>
            <person name="Hori S."/>
            <person name="Arai W."/>
            <person name="Tsubouchi T."/>
            <person name="Morono Y."/>
            <person name="Uchiyama I."/>
            <person name="Ito T."/>
            <person name="Fujiyama A."/>
            <person name="Inagaki F."/>
            <person name="Takami H."/>
        </authorList>
    </citation>
    <scope>NUCLEOTIDE SEQUENCE</scope>
    <source>
        <strain evidence="8">Expedition CK06-06</strain>
    </source>
</reference>
<dbReference type="Pfam" id="PF01578">
    <property type="entry name" value="Cytochrom_C_asm"/>
    <property type="match status" value="1"/>
</dbReference>
<comment type="caution">
    <text evidence="8">The sequence shown here is derived from an EMBL/GenBank/DDBJ whole genome shotgun (WGS) entry which is preliminary data.</text>
</comment>